<gene>
    <name evidence="14" type="ORF">CUN51_01555</name>
</gene>
<evidence type="ECO:0000313" key="15">
    <source>
        <dbReference type="Proteomes" id="UP000228921"/>
    </source>
</evidence>
<dbReference type="SUPFAM" id="SSF158472">
    <property type="entry name" value="HAMP domain-like"/>
    <property type="match status" value="1"/>
</dbReference>
<dbReference type="InterPro" id="IPR005467">
    <property type="entry name" value="His_kinase_dom"/>
</dbReference>
<dbReference type="GO" id="GO:0005886">
    <property type="term" value="C:plasma membrane"/>
    <property type="evidence" value="ECO:0007669"/>
    <property type="project" value="TreeGrafter"/>
</dbReference>
<keyword evidence="10 11" id="KW-0472">Membrane</keyword>
<evidence type="ECO:0000256" key="1">
    <source>
        <dbReference type="ARBA" id="ARBA00000085"/>
    </source>
</evidence>
<dbReference type="PRINTS" id="PR00344">
    <property type="entry name" value="BCTRLSENSOR"/>
</dbReference>
<dbReference type="InterPro" id="IPR036097">
    <property type="entry name" value="HisK_dim/P_sf"/>
</dbReference>
<dbReference type="PANTHER" id="PTHR45436">
    <property type="entry name" value="SENSOR HISTIDINE KINASE YKOH"/>
    <property type="match status" value="1"/>
</dbReference>
<evidence type="ECO:0000259" key="12">
    <source>
        <dbReference type="PROSITE" id="PS50109"/>
    </source>
</evidence>
<dbReference type="Pfam" id="PF00672">
    <property type="entry name" value="HAMP"/>
    <property type="match status" value="1"/>
</dbReference>
<dbReference type="SUPFAM" id="SSF47384">
    <property type="entry name" value="Homodimeric domain of signal transducing histidine kinase"/>
    <property type="match status" value="1"/>
</dbReference>
<keyword evidence="7" id="KW-0418">Kinase</keyword>
<dbReference type="InterPro" id="IPR003661">
    <property type="entry name" value="HisK_dim/P_dom"/>
</dbReference>
<keyword evidence="4" id="KW-0597">Phosphoprotein</keyword>
<evidence type="ECO:0000313" key="14">
    <source>
        <dbReference type="EMBL" id="PJF32342.1"/>
    </source>
</evidence>
<organism evidence="14 15">
    <name type="scientific">Candidatus Thermofonsia Clade 1 bacterium</name>
    <dbReference type="NCBI Taxonomy" id="2364210"/>
    <lineage>
        <taxon>Bacteria</taxon>
        <taxon>Bacillati</taxon>
        <taxon>Chloroflexota</taxon>
        <taxon>Candidatus Thermofontia</taxon>
        <taxon>Candidatus Thermofonsia Clade 1</taxon>
    </lineage>
</organism>
<dbReference type="SMART" id="SM00388">
    <property type="entry name" value="HisKA"/>
    <property type="match status" value="1"/>
</dbReference>
<dbReference type="InterPro" id="IPR003594">
    <property type="entry name" value="HATPase_dom"/>
</dbReference>
<dbReference type="InterPro" id="IPR050428">
    <property type="entry name" value="TCS_sensor_his_kinase"/>
</dbReference>
<evidence type="ECO:0000259" key="13">
    <source>
        <dbReference type="PROSITE" id="PS50885"/>
    </source>
</evidence>
<dbReference type="SUPFAM" id="SSF55874">
    <property type="entry name" value="ATPase domain of HSP90 chaperone/DNA topoisomerase II/histidine kinase"/>
    <property type="match status" value="1"/>
</dbReference>
<dbReference type="PANTHER" id="PTHR45436:SF5">
    <property type="entry name" value="SENSOR HISTIDINE KINASE TRCS"/>
    <property type="match status" value="1"/>
</dbReference>
<dbReference type="Proteomes" id="UP000228921">
    <property type="component" value="Unassembled WGS sequence"/>
</dbReference>
<dbReference type="EMBL" id="PGTK01000001">
    <property type="protein sequence ID" value="PJF32342.1"/>
    <property type="molecule type" value="Genomic_DNA"/>
</dbReference>
<dbReference type="GO" id="GO:0000155">
    <property type="term" value="F:phosphorelay sensor kinase activity"/>
    <property type="evidence" value="ECO:0007669"/>
    <property type="project" value="InterPro"/>
</dbReference>
<dbReference type="InterPro" id="IPR004358">
    <property type="entry name" value="Sig_transdc_His_kin-like_C"/>
</dbReference>
<dbReference type="FunFam" id="3.30.565.10:FF:000006">
    <property type="entry name" value="Sensor histidine kinase WalK"/>
    <property type="match status" value="1"/>
</dbReference>
<comment type="caution">
    <text evidence="14">The sequence shown here is derived from an EMBL/GenBank/DDBJ whole genome shotgun (WGS) entry which is preliminary data.</text>
</comment>
<keyword evidence="5" id="KW-0808">Transferase</keyword>
<proteinExistence type="predicted"/>
<evidence type="ECO:0000256" key="9">
    <source>
        <dbReference type="ARBA" id="ARBA00023012"/>
    </source>
</evidence>
<dbReference type="AlphaFoldDB" id="A0A2M8P465"/>
<name>A0A2M8P465_9CHLR</name>
<evidence type="ECO:0000256" key="7">
    <source>
        <dbReference type="ARBA" id="ARBA00022777"/>
    </source>
</evidence>
<evidence type="ECO:0000256" key="4">
    <source>
        <dbReference type="ARBA" id="ARBA00022553"/>
    </source>
</evidence>
<evidence type="ECO:0000256" key="6">
    <source>
        <dbReference type="ARBA" id="ARBA00022692"/>
    </source>
</evidence>
<dbReference type="EC" id="2.7.13.3" evidence="3"/>
<feature type="domain" description="Histidine kinase" evidence="12">
    <location>
        <begin position="247"/>
        <end position="457"/>
    </location>
</feature>
<comment type="catalytic activity">
    <reaction evidence="1">
        <text>ATP + protein L-histidine = ADP + protein N-phospho-L-histidine.</text>
        <dbReference type="EC" id="2.7.13.3"/>
    </reaction>
</comment>
<dbReference type="Pfam" id="PF02518">
    <property type="entry name" value="HATPase_c"/>
    <property type="match status" value="1"/>
</dbReference>
<dbReference type="CDD" id="cd00082">
    <property type="entry name" value="HisKA"/>
    <property type="match status" value="1"/>
</dbReference>
<evidence type="ECO:0000256" key="2">
    <source>
        <dbReference type="ARBA" id="ARBA00004370"/>
    </source>
</evidence>
<dbReference type="Gene3D" id="3.30.565.10">
    <property type="entry name" value="Histidine kinase-like ATPase, C-terminal domain"/>
    <property type="match status" value="1"/>
</dbReference>
<feature type="domain" description="HAMP" evidence="13">
    <location>
        <begin position="185"/>
        <end position="239"/>
    </location>
</feature>
<keyword evidence="6 11" id="KW-0812">Transmembrane</keyword>
<evidence type="ECO:0000256" key="10">
    <source>
        <dbReference type="ARBA" id="ARBA00023136"/>
    </source>
</evidence>
<keyword evidence="9" id="KW-0902">Two-component regulatory system</keyword>
<evidence type="ECO:0000256" key="5">
    <source>
        <dbReference type="ARBA" id="ARBA00022679"/>
    </source>
</evidence>
<dbReference type="InterPro" id="IPR003660">
    <property type="entry name" value="HAMP_dom"/>
</dbReference>
<reference evidence="14 15" key="1">
    <citation type="submission" date="2017-11" db="EMBL/GenBank/DDBJ databases">
        <title>Evolution of Phototrophy in the Chloroflexi Phylum Driven by Horizontal Gene Transfer.</title>
        <authorList>
            <person name="Ward L.M."/>
            <person name="Hemp J."/>
            <person name="Shih P.M."/>
            <person name="Mcglynn S.E."/>
            <person name="Fischer W."/>
        </authorList>
    </citation>
    <scope>NUCLEOTIDE SEQUENCE [LARGE SCALE GENOMIC DNA]</scope>
    <source>
        <strain evidence="14">CP2_2F</strain>
    </source>
</reference>
<protein>
    <recommendedName>
        <fullName evidence="3">histidine kinase</fullName>
        <ecNumber evidence="3">2.7.13.3</ecNumber>
    </recommendedName>
</protein>
<evidence type="ECO:0000256" key="8">
    <source>
        <dbReference type="ARBA" id="ARBA00022989"/>
    </source>
</evidence>
<dbReference type="PROSITE" id="PS50885">
    <property type="entry name" value="HAMP"/>
    <property type="match status" value="1"/>
</dbReference>
<dbReference type="Pfam" id="PF00512">
    <property type="entry name" value="HisKA"/>
    <property type="match status" value="1"/>
</dbReference>
<dbReference type="SMART" id="SM00387">
    <property type="entry name" value="HATPase_c"/>
    <property type="match status" value="1"/>
</dbReference>
<keyword evidence="8 11" id="KW-1133">Transmembrane helix</keyword>
<sequence>MTIRTRLTLLYSVLLALVILIFGISLFRLLSWAWHSQLEEGMRGVAQQIVEIVRDDALSDDESHPAIRKQLARAPYLTFAVQIWRQDGQLIFTTDNVAYSAPFDAENRNSRVEVIRDIHLPAEGIHALVFTSPIYTRDSRYLGSVQILSPLTTLEAATERLLRVTIGVGAVALLLSFMISSVLAGQVLQPIEMINQTAKQITDANDLSRRIPYNGPPDEIGQLILTFNTTLERLERLFKTQRRFVADVSHELRTPLTTLQGNLDLIKRHGIEAASLEAMESELKRMTRLVGDLLLLAQADSGYLPLEEREVDLDTLVIEVHKQAKVLSQTVKVRLVPPEPARVKGDADRLKQVLLNLVTNAIKYTPDGGEVILSLTAEGGYAFIRVTDTGIGIPKEDLPYIFERFYRVDKARDRQIGGAGLGLSIAKWIVEAHHGRIEVESEVGKGSTFTVQLPRMDAEVEPESLRDTRPRIPILRPAKRKG</sequence>
<dbReference type="SMART" id="SM00304">
    <property type="entry name" value="HAMP"/>
    <property type="match status" value="1"/>
</dbReference>
<dbReference type="FunFam" id="1.10.287.130:FF:000001">
    <property type="entry name" value="Two-component sensor histidine kinase"/>
    <property type="match status" value="1"/>
</dbReference>
<feature type="transmembrane region" description="Helical" evidence="11">
    <location>
        <begin position="7"/>
        <end position="30"/>
    </location>
</feature>
<dbReference type="Gene3D" id="6.10.340.10">
    <property type="match status" value="1"/>
</dbReference>
<dbReference type="CDD" id="cd00075">
    <property type="entry name" value="HATPase"/>
    <property type="match status" value="1"/>
</dbReference>
<comment type="subcellular location">
    <subcellularLocation>
        <location evidence="2">Membrane</location>
    </subcellularLocation>
</comment>
<accession>A0A2M8P465</accession>
<evidence type="ECO:0000256" key="11">
    <source>
        <dbReference type="SAM" id="Phobius"/>
    </source>
</evidence>
<dbReference type="Gene3D" id="1.10.287.130">
    <property type="match status" value="1"/>
</dbReference>
<evidence type="ECO:0000256" key="3">
    <source>
        <dbReference type="ARBA" id="ARBA00012438"/>
    </source>
</evidence>
<dbReference type="InterPro" id="IPR036890">
    <property type="entry name" value="HATPase_C_sf"/>
</dbReference>
<dbReference type="CDD" id="cd06225">
    <property type="entry name" value="HAMP"/>
    <property type="match status" value="1"/>
</dbReference>
<dbReference type="PROSITE" id="PS50109">
    <property type="entry name" value="HIS_KIN"/>
    <property type="match status" value="1"/>
</dbReference>